<dbReference type="InParanoid" id="K1Q788"/>
<evidence type="ECO:0000313" key="2">
    <source>
        <dbReference type="EMBL" id="EKC27134.1"/>
    </source>
</evidence>
<dbReference type="SUPFAM" id="SSF101898">
    <property type="entry name" value="NHL repeat"/>
    <property type="match status" value="1"/>
</dbReference>
<dbReference type="InterPro" id="IPR011042">
    <property type="entry name" value="6-blade_b-propeller_TolB-like"/>
</dbReference>
<dbReference type="PROSITE" id="PS50119">
    <property type="entry name" value="ZF_BBOX"/>
    <property type="match status" value="2"/>
</dbReference>
<dbReference type="InterPro" id="IPR000315">
    <property type="entry name" value="Znf_B-box"/>
</dbReference>
<reference evidence="2" key="1">
    <citation type="journal article" date="2012" name="Nature">
        <title>The oyster genome reveals stress adaptation and complexity of shell formation.</title>
        <authorList>
            <person name="Zhang G."/>
            <person name="Fang X."/>
            <person name="Guo X."/>
            <person name="Li L."/>
            <person name="Luo R."/>
            <person name="Xu F."/>
            <person name="Yang P."/>
            <person name="Zhang L."/>
            <person name="Wang X."/>
            <person name="Qi H."/>
            <person name="Xiong Z."/>
            <person name="Que H."/>
            <person name="Xie Y."/>
            <person name="Holland P.W."/>
            <person name="Paps J."/>
            <person name="Zhu Y."/>
            <person name="Wu F."/>
            <person name="Chen Y."/>
            <person name="Wang J."/>
            <person name="Peng C."/>
            <person name="Meng J."/>
            <person name="Yang L."/>
            <person name="Liu J."/>
            <person name="Wen B."/>
            <person name="Zhang N."/>
            <person name="Huang Z."/>
            <person name="Zhu Q."/>
            <person name="Feng Y."/>
            <person name="Mount A."/>
            <person name="Hedgecock D."/>
            <person name="Xu Z."/>
            <person name="Liu Y."/>
            <person name="Domazet-Loso T."/>
            <person name="Du Y."/>
            <person name="Sun X."/>
            <person name="Zhang S."/>
            <person name="Liu B."/>
            <person name="Cheng P."/>
            <person name="Jiang X."/>
            <person name="Li J."/>
            <person name="Fan D."/>
            <person name="Wang W."/>
            <person name="Fu W."/>
            <person name="Wang T."/>
            <person name="Wang B."/>
            <person name="Zhang J."/>
            <person name="Peng Z."/>
            <person name="Li Y."/>
            <person name="Li N."/>
            <person name="Wang J."/>
            <person name="Chen M."/>
            <person name="He Y."/>
            <person name="Tan F."/>
            <person name="Song X."/>
            <person name="Zheng Q."/>
            <person name="Huang R."/>
            <person name="Yang H."/>
            <person name="Du X."/>
            <person name="Chen L."/>
            <person name="Yang M."/>
            <person name="Gaffney P.M."/>
            <person name="Wang S."/>
            <person name="Luo L."/>
            <person name="She Z."/>
            <person name="Ming Y."/>
            <person name="Huang W."/>
            <person name="Zhang S."/>
            <person name="Huang B."/>
            <person name="Zhang Y."/>
            <person name="Qu T."/>
            <person name="Ni P."/>
            <person name="Miao G."/>
            <person name="Wang J."/>
            <person name="Wang Q."/>
            <person name="Steinberg C.E."/>
            <person name="Wang H."/>
            <person name="Li N."/>
            <person name="Qian L."/>
            <person name="Zhang G."/>
            <person name="Li Y."/>
            <person name="Yang H."/>
            <person name="Liu X."/>
            <person name="Wang J."/>
            <person name="Yin Y."/>
            <person name="Wang J."/>
        </authorList>
    </citation>
    <scope>NUCLEOTIDE SEQUENCE [LARGE SCALE GENOMIC DNA]</scope>
    <source>
        <strain evidence="2">05x7-T-G4-1.051#20</strain>
    </source>
</reference>
<name>K1Q788_MAGGI</name>
<accession>K1Q788</accession>
<organism evidence="2">
    <name type="scientific">Magallana gigas</name>
    <name type="common">Pacific oyster</name>
    <name type="synonym">Crassostrea gigas</name>
    <dbReference type="NCBI Taxonomy" id="29159"/>
    <lineage>
        <taxon>Eukaryota</taxon>
        <taxon>Metazoa</taxon>
        <taxon>Spiralia</taxon>
        <taxon>Lophotrochozoa</taxon>
        <taxon>Mollusca</taxon>
        <taxon>Bivalvia</taxon>
        <taxon>Autobranchia</taxon>
        <taxon>Pteriomorphia</taxon>
        <taxon>Ostreida</taxon>
        <taxon>Ostreoidea</taxon>
        <taxon>Ostreidae</taxon>
        <taxon>Magallana</taxon>
    </lineage>
</organism>
<dbReference type="GO" id="GO:0008270">
    <property type="term" value="F:zinc ion binding"/>
    <property type="evidence" value="ECO:0007669"/>
    <property type="project" value="InterPro"/>
</dbReference>
<dbReference type="AlphaFoldDB" id="K1Q788"/>
<dbReference type="CDD" id="cd19756">
    <property type="entry name" value="Bbox2"/>
    <property type="match status" value="1"/>
</dbReference>
<dbReference type="Pfam" id="PF00643">
    <property type="entry name" value="zf-B_box"/>
    <property type="match status" value="1"/>
</dbReference>
<dbReference type="InterPro" id="IPR047153">
    <property type="entry name" value="TRIM45/56/19-like"/>
</dbReference>
<gene>
    <name evidence="2" type="ORF">CGI_10013269</name>
</gene>
<dbReference type="SUPFAM" id="SSF57845">
    <property type="entry name" value="B-box zinc-binding domain"/>
    <property type="match status" value="1"/>
</dbReference>
<dbReference type="HOGENOM" id="CLU_007742_5_1_1"/>
<dbReference type="SMART" id="SM00336">
    <property type="entry name" value="BBOX"/>
    <property type="match status" value="2"/>
</dbReference>
<dbReference type="Gene3D" id="3.30.160.60">
    <property type="entry name" value="Classic Zinc Finger"/>
    <property type="match status" value="1"/>
</dbReference>
<dbReference type="Gene3D" id="2.120.10.30">
    <property type="entry name" value="TolB, C-terminal domain"/>
    <property type="match status" value="1"/>
</dbReference>
<dbReference type="PANTHER" id="PTHR25462">
    <property type="entry name" value="BONUS, ISOFORM C-RELATED"/>
    <property type="match status" value="1"/>
</dbReference>
<proteinExistence type="predicted"/>
<protein>
    <submittedName>
        <fullName evidence="2">Tripartite motif-containing protein 3</fullName>
    </submittedName>
</protein>
<dbReference type="GO" id="GO:0061630">
    <property type="term" value="F:ubiquitin protein ligase activity"/>
    <property type="evidence" value="ECO:0007669"/>
    <property type="project" value="TreeGrafter"/>
</dbReference>
<dbReference type="PANTHER" id="PTHR25462:SF296">
    <property type="entry name" value="MEIOTIC P26, ISOFORM F"/>
    <property type="match status" value="1"/>
</dbReference>
<dbReference type="EMBL" id="JH817208">
    <property type="protein sequence ID" value="EKC27134.1"/>
    <property type="molecule type" value="Genomic_DNA"/>
</dbReference>
<sequence length="552" mass="62570">MDPRHSAQDVLRCDLCETLVPPLYCDICQIHLCTTCGGKHLLDESSEHKVVPFKKRGSAIKCQKHSSKICELYCEQCDIPICVQCASSKEHKGHEFIDLMETLEIQTEIIQRDLQELEKIVYPKYQEIASIIPVQKADLAENSKKLTTAIDRHGEDLHTEIDIVIKKLKSDLVEMDAKHLAVLKKQENEIKRNISKIKQSITDLKKLLNFNDVSLVFAYKSRNTEFRRLPSKLTVTFTSFTPKKINKENIFQQFGSLSPLSIKTEEQDNTIDFQGAESSPLHKKFIDVPQIITDINTEHTGLRSVSCLSDEDIWTCGQYNIMKLYNLRGELINSVQIKAGDRPEDTAVTRGGDLVFTDKNNRTLNIVKNTEIQTLIKLQEWKPNGVCRTSSDDLLVILKSNDVKQTKVVRFSGSIEKQSIQNNEKGQPLYSSGSCRYISENRNLDICVSDNGANAVVVVNQAGKLRFTYTGPPSATKGSFNPYGITTDSQGRILTADADHHKIHILDQDGQFLRYIDNCDLQSPWGLCVDTRDNLFVAEYDTRSVKKIQYYT</sequence>
<feature type="domain" description="B box-type" evidence="1">
    <location>
        <begin position="57"/>
        <end position="99"/>
    </location>
</feature>
<feature type="domain" description="B box-type" evidence="1">
    <location>
        <begin position="8"/>
        <end position="53"/>
    </location>
</feature>
<evidence type="ECO:0000259" key="1">
    <source>
        <dbReference type="PROSITE" id="PS50119"/>
    </source>
</evidence>